<dbReference type="PROSITE" id="PS50234">
    <property type="entry name" value="VWFA"/>
    <property type="match status" value="1"/>
</dbReference>
<dbReference type="SMART" id="SM00327">
    <property type="entry name" value="VWA"/>
    <property type="match status" value="1"/>
</dbReference>
<dbReference type="AlphaFoldDB" id="A0A1I4K1Z5"/>
<dbReference type="PANTHER" id="PTHR22550:SF18">
    <property type="entry name" value="VWFA DOMAIN-CONTAINING PROTEIN"/>
    <property type="match status" value="1"/>
</dbReference>
<dbReference type="InterPro" id="IPR050768">
    <property type="entry name" value="UPF0353/GerABKA_families"/>
</dbReference>
<evidence type="ECO:0000259" key="1">
    <source>
        <dbReference type="PROSITE" id="PS50234"/>
    </source>
</evidence>
<dbReference type="STRING" id="582667.SAMN05192568_1009103"/>
<reference evidence="3" key="1">
    <citation type="submission" date="2016-10" db="EMBL/GenBank/DDBJ databases">
        <authorList>
            <person name="Varghese N."/>
            <person name="Submissions S."/>
        </authorList>
    </citation>
    <scope>NUCLEOTIDE SEQUENCE [LARGE SCALE GENOMIC DNA]</scope>
    <source>
        <strain evidence="3">BL36</strain>
    </source>
</reference>
<dbReference type="Pfam" id="PF00092">
    <property type="entry name" value="VWA"/>
    <property type="match status" value="1"/>
</dbReference>
<dbReference type="InterPro" id="IPR002035">
    <property type="entry name" value="VWF_A"/>
</dbReference>
<evidence type="ECO:0000313" key="3">
    <source>
        <dbReference type="Proteomes" id="UP000199048"/>
    </source>
</evidence>
<dbReference type="RefSeq" id="WP_092040162.1">
    <property type="nucleotide sequence ID" value="NZ_FOTK01000009.1"/>
</dbReference>
<dbReference type="Gene3D" id="3.40.50.410">
    <property type="entry name" value="von Willebrand factor, type A domain"/>
    <property type="match status" value="1"/>
</dbReference>
<evidence type="ECO:0000313" key="2">
    <source>
        <dbReference type="EMBL" id="SFL72785.1"/>
    </source>
</evidence>
<protein>
    <submittedName>
        <fullName evidence="2">Ca-activated chloride channel family protein</fullName>
    </submittedName>
</protein>
<dbReference type="Proteomes" id="UP000199048">
    <property type="component" value="Unassembled WGS sequence"/>
</dbReference>
<keyword evidence="3" id="KW-1185">Reference proteome</keyword>
<sequence>MTGLLPAWLTAQLSSLTSAFDLAAPWILLALPLPLLAARLLPAEREGGSGALLVPGTLVGGARSGADLAARGRRRAALIWTLWAALVVALSGPRLVMPAAALPASGREIMIAMDLSGSMERRDFALDGETVNRLTAVKRVGTDFIRRRAGDRIGLVIFADQAYVAAAPSFDTAAVARALDEATIGISGRSTGIGDGLGLALRRLDPKDTQSGTDAVTPAARPAKAVILLSDGANNAGQTAPKDVAALAQELGVKVYTIALGPRDMADADGEQDVVDTETLRDMAQASGGQAFRVRTTDDLVRVADAIDRLEGGRALAPPLPLRRDLWPWPAALALAAAAALLATRRGV</sequence>
<dbReference type="OrthoDB" id="6206554at2"/>
<organism evidence="2 3">
    <name type="scientific">Methylobacterium pseudosasicola</name>
    <dbReference type="NCBI Taxonomy" id="582667"/>
    <lineage>
        <taxon>Bacteria</taxon>
        <taxon>Pseudomonadati</taxon>
        <taxon>Pseudomonadota</taxon>
        <taxon>Alphaproteobacteria</taxon>
        <taxon>Hyphomicrobiales</taxon>
        <taxon>Methylobacteriaceae</taxon>
        <taxon>Methylobacterium</taxon>
    </lineage>
</organism>
<dbReference type="SUPFAM" id="SSF53300">
    <property type="entry name" value="vWA-like"/>
    <property type="match status" value="1"/>
</dbReference>
<dbReference type="EMBL" id="FOTK01000009">
    <property type="protein sequence ID" value="SFL72785.1"/>
    <property type="molecule type" value="Genomic_DNA"/>
</dbReference>
<proteinExistence type="predicted"/>
<feature type="domain" description="VWFA" evidence="1">
    <location>
        <begin position="108"/>
        <end position="310"/>
    </location>
</feature>
<dbReference type="InterPro" id="IPR036465">
    <property type="entry name" value="vWFA_dom_sf"/>
</dbReference>
<gene>
    <name evidence="2" type="ORF">SAMN05192568_1009103</name>
</gene>
<name>A0A1I4K1Z5_9HYPH</name>
<dbReference type="PANTHER" id="PTHR22550">
    <property type="entry name" value="SPORE GERMINATION PROTEIN"/>
    <property type="match status" value="1"/>
</dbReference>
<accession>A0A1I4K1Z5</accession>